<dbReference type="PANTHER" id="PTHR43711:SF1">
    <property type="entry name" value="HISTIDINE KINASE 1"/>
    <property type="match status" value="1"/>
</dbReference>
<keyword evidence="5 9" id="KW-0418">Kinase</keyword>
<dbReference type="SUPFAM" id="SSF47384">
    <property type="entry name" value="Homodimeric domain of signal transducing histidine kinase"/>
    <property type="match status" value="1"/>
</dbReference>
<dbReference type="PRINTS" id="PR00344">
    <property type="entry name" value="BCTRLSENSOR"/>
</dbReference>
<comment type="caution">
    <text evidence="9">The sequence shown here is derived from an EMBL/GenBank/DDBJ whole genome shotgun (WGS) entry which is preliminary data.</text>
</comment>
<gene>
    <name evidence="9" type="ORF">GGR95_003182</name>
</gene>
<dbReference type="EC" id="2.7.13.3" evidence="2"/>
<dbReference type="CDD" id="cd00082">
    <property type="entry name" value="HisKA"/>
    <property type="match status" value="1"/>
</dbReference>
<dbReference type="RefSeq" id="WP_184567516.1">
    <property type="nucleotide sequence ID" value="NZ_JACIEI010000015.1"/>
</dbReference>
<evidence type="ECO:0000256" key="1">
    <source>
        <dbReference type="ARBA" id="ARBA00000085"/>
    </source>
</evidence>
<keyword evidence="6" id="KW-0902">Two-component regulatory system</keyword>
<dbReference type="InterPro" id="IPR003594">
    <property type="entry name" value="HATPase_dom"/>
</dbReference>
<dbReference type="SMART" id="SM00388">
    <property type="entry name" value="HisKA"/>
    <property type="match status" value="1"/>
</dbReference>
<dbReference type="GO" id="GO:0000155">
    <property type="term" value="F:phosphorelay sensor kinase activity"/>
    <property type="evidence" value="ECO:0007669"/>
    <property type="project" value="InterPro"/>
</dbReference>
<protein>
    <recommendedName>
        <fullName evidence="2">histidine kinase</fullName>
        <ecNumber evidence="2">2.7.13.3</ecNumber>
    </recommendedName>
</protein>
<proteinExistence type="predicted"/>
<dbReference type="PROSITE" id="PS50109">
    <property type="entry name" value="HIS_KIN"/>
    <property type="match status" value="1"/>
</dbReference>
<evidence type="ECO:0000256" key="3">
    <source>
        <dbReference type="ARBA" id="ARBA00022553"/>
    </source>
</evidence>
<dbReference type="AlphaFoldDB" id="A0A7W6E692"/>
<dbReference type="CDD" id="cd00075">
    <property type="entry name" value="HATPase"/>
    <property type="match status" value="1"/>
</dbReference>
<dbReference type="SMART" id="SM00387">
    <property type="entry name" value="HATPase_c"/>
    <property type="match status" value="1"/>
</dbReference>
<evidence type="ECO:0000256" key="7">
    <source>
        <dbReference type="SAM" id="Phobius"/>
    </source>
</evidence>
<evidence type="ECO:0000256" key="5">
    <source>
        <dbReference type="ARBA" id="ARBA00022777"/>
    </source>
</evidence>
<dbReference type="EMBL" id="JACIEI010000015">
    <property type="protein sequence ID" value="MBB3995526.1"/>
    <property type="molecule type" value="Genomic_DNA"/>
</dbReference>
<reference evidence="9 10" key="1">
    <citation type="submission" date="2020-08" db="EMBL/GenBank/DDBJ databases">
        <title>Genomic Encyclopedia of Type Strains, Phase IV (KMG-IV): sequencing the most valuable type-strain genomes for metagenomic binning, comparative biology and taxonomic classification.</title>
        <authorList>
            <person name="Goeker M."/>
        </authorList>
    </citation>
    <scope>NUCLEOTIDE SEQUENCE [LARGE SCALE GENOMIC DNA]</scope>
    <source>
        <strain evidence="9 10">DSM 102234</strain>
    </source>
</reference>
<evidence type="ECO:0000313" key="10">
    <source>
        <dbReference type="Proteomes" id="UP000530268"/>
    </source>
</evidence>
<evidence type="ECO:0000256" key="4">
    <source>
        <dbReference type="ARBA" id="ARBA00022679"/>
    </source>
</evidence>
<keyword evidence="4" id="KW-0808">Transferase</keyword>
<dbReference type="InterPro" id="IPR004358">
    <property type="entry name" value="Sig_transdc_His_kin-like_C"/>
</dbReference>
<keyword evidence="7" id="KW-1133">Transmembrane helix</keyword>
<dbReference type="InterPro" id="IPR005467">
    <property type="entry name" value="His_kinase_dom"/>
</dbReference>
<dbReference type="PANTHER" id="PTHR43711">
    <property type="entry name" value="TWO-COMPONENT HISTIDINE KINASE"/>
    <property type="match status" value="1"/>
</dbReference>
<feature type="domain" description="Histidine kinase" evidence="8">
    <location>
        <begin position="424"/>
        <end position="648"/>
    </location>
</feature>
<dbReference type="SUPFAM" id="SSF55785">
    <property type="entry name" value="PYP-like sensor domain (PAS domain)"/>
    <property type="match status" value="1"/>
</dbReference>
<feature type="transmembrane region" description="Helical" evidence="7">
    <location>
        <begin position="263"/>
        <end position="286"/>
    </location>
</feature>
<evidence type="ECO:0000256" key="2">
    <source>
        <dbReference type="ARBA" id="ARBA00012438"/>
    </source>
</evidence>
<keyword evidence="3" id="KW-0597">Phosphoprotein</keyword>
<dbReference type="Proteomes" id="UP000530268">
    <property type="component" value="Unassembled WGS sequence"/>
</dbReference>
<organism evidence="9 10">
    <name type="scientific">Sulfitobacter undariae</name>
    <dbReference type="NCBI Taxonomy" id="1563671"/>
    <lineage>
        <taxon>Bacteria</taxon>
        <taxon>Pseudomonadati</taxon>
        <taxon>Pseudomonadota</taxon>
        <taxon>Alphaproteobacteria</taxon>
        <taxon>Rhodobacterales</taxon>
        <taxon>Roseobacteraceae</taxon>
        <taxon>Sulfitobacter</taxon>
    </lineage>
</organism>
<evidence type="ECO:0000259" key="8">
    <source>
        <dbReference type="PROSITE" id="PS50109"/>
    </source>
</evidence>
<name>A0A7W6E692_9RHOB</name>
<keyword evidence="7" id="KW-0472">Membrane</keyword>
<dbReference type="CDD" id="cd12914">
    <property type="entry name" value="PDC1_DGC_like"/>
    <property type="match status" value="1"/>
</dbReference>
<dbReference type="InterPro" id="IPR050736">
    <property type="entry name" value="Sensor_HK_Regulatory"/>
</dbReference>
<accession>A0A7W6E692</accession>
<dbReference type="Gene3D" id="3.30.565.10">
    <property type="entry name" value="Histidine kinase-like ATPase, C-terminal domain"/>
    <property type="match status" value="1"/>
</dbReference>
<dbReference type="Gene3D" id="1.10.287.130">
    <property type="match status" value="1"/>
</dbReference>
<sequence>MTHILQTPDTDVPLAEGGRRVVVSIFVLIVVFILGITQLVRFDYNRTVREAEDQLAFSAELYEQTVEASFAIANMQMWNMIDRLAITPFEKNDVIENRYGSRMRDTLRDIEQVDSLVLINPEGNVAWSSIEALMGQHLGDRAYFQAALKLGRNQYAVGVPLIARGSGRRLTPIAWPVVSPNGRARGVIVSSLGEDYFSDLLNLTDIPTDMHVRIQAADGEVAFQSNDMTRDAEDVIISASRNLPTLGLVIEVSRSRTAVMTGLYQRTAIFLLIATILFATTIGMALRLNAKSIQLAKGLHRSKQDNVRIVAAQREFNTIFENVGDGIIIFTQDGKFRRTNKMAREIMGQVDNAATVTLLQTLLPEFSEMNTDFAAVRIKTTDDQVVQCRVMKLTLYDQEVAYCVLTDVTAEERLLTARDHFITSINHELRTPLTSLAGSLELLEDRFSADFSGPAERLVKMAARNADRLLVLVNDILTLQAIDQGQFHLRAKPVSVSAALEEAVSINSGYGLAAKVGVVSEHSEPGQVFVDPDRLQQIFSNLISNAVKYSPKGGAVKIGARETDQEITFYVRDAGPGIPISGRARLFDRFTAPVHNKGVQAGGTGLGLAITKQLVERQGGSIWFETQSTDGEAAETGTTFFVKFKLHTPPETMLETAK</sequence>
<dbReference type="InterPro" id="IPR035965">
    <property type="entry name" value="PAS-like_dom_sf"/>
</dbReference>
<dbReference type="InterPro" id="IPR036890">
    <property type="entry name" value="HATPase_C_sf"/>
</dbReference>
<dbReference type="Gene3D" id="3.30.450.20">
    <property type="entry name" value="PAS domain"/>
    <property type="match status" value="2"/>
</dbReference>
<dbReference type="InterPro" id="IPR003661">
    <property type="entry name" value="HisK_dim/P_dom"/>
</dbReference>
<evidence type="ECO:0000313" key="9">
    <source>
        <dbReference type="EMBL" id="MBB3995526.1"/>
    </source>
</evidence>
<keyword evidence="7" id="KW-0812">Transmembrane</keyword>
<evidence type="ECO:0000256" key="6">
    <source>
        <dbReference type="ARBA" id="ARBA00023012"/>
    </source>
</evidence>
<dbReference type="Pfam" id="PF00512">
    <property type="entry name" value="HisKA"/>
    <property type="match status" value="1"/>
</dbReference>
<feature type="transmembrane region" description="Helical" evidence="7">
    <location>
        <begin position="20"/>
        <end position="40"/>
    </location>
</feature>
<dbReference type="InterPro" id="IPR036097">
    <property type="entry name" value="HisK_dim/P_sf"/>
</dbReference>
<comment type="catalytic activity">
    <reaction evidence="1">
        <text>ATP + protein L-histidine = ADP + protein N-phospho-L-histidine.</text>
        <dbReference type="EC" id="2.7.13.3"/>
    </reaction>
</comment>
<dbReference type="SUPFAM" id="SSF55874">
    <property type="entry name" value="ATPase domain of HSP90 chaperone/DNA topoisomerase II/histidine kinase"/>
    <property type="match status" value="1"/>
</dbReference>
<keyword evidence="10" id="KW-1185">Reference proteome</keyword>
<dbReference type="Pfam" id="PF02518">
    <property type="entry name" value="HATPase_c"/>
    <property type="match status" value="1"/>
</dbReference>